<feature type="compositionally biased region" description="Gly residues" evidence="1">
    <location>
        <begin position="297"/>
        <end position="308"/>
    </location>
</feature>
<keyword evidence="2" id="KW-0472">Membrane</keyword>
<feature type="compositionally biased region" description="Acidic residues" evidence="1">
    <location>
        <begin position="370"/>
        <end position="379"/>
    </location>
</feature>
<dbReference type="Proteomes" id="UP001296873">
    <property type="component" value="Unassembled WGS sequence"/>
</dbReference>
<dbReference type="PANTHER" id="PTHR38731">
    <property type="entry name" value="LIPL45-RELATED LIPOPROTEIN-RELATED"/>
    <property type="match status" value="1"/>
</dbReference>
<keyword evidence="2" id="KW-1133">Transmembrane helix</keyword>
<dbReference type="InterPro" id="IPR006860">
    <property type="entry name" value="FecR"/>
</dbReference>
<feature type="domain" description="FecR protein" evidence="3">
    <location>
        <begin position="113"/>
        <end position="210"/>
    </location>
</feature>
<comment type="caution">
    <text evidence="4">The sequence shown here is derived from an EMBL/GenBank/DDBJ whole genome shotgun (WGS) entry which is preliminary data.</text>
</comment>
<protein>
    <recommendedName>
        <fullName evidence="3">FecR protein domain-containing protein</fullName>
    </recommendedName>
</protein>
<sequence>MCARLTTIEATTESQEKPSFPLMPASNSRDRFRNMRLYRDPDPDIWQRYRTLVRSVLASCILIIVSAFSPLSVSAASDGIGKAEKVVLDVRSLLPRGERRLVVNADVFKDEIVETKDRSATRLVFRDETYLSMGPNSKVRIADLPVAQDADRPFVVEATSGVFKFVSGQLRSDQYRIETPSATIGVRGTILWLSVSGTGLTQVASQTGEVIVCGQRDCVTLLAGEYSKVEPDRSPTPPGTIPEDFYALVRDMTARLMMDGIDGITAALDASAFAGLYNVPAPDRGVGSRLGTKAGLGASGGARGGFGRGRPSVASARETTPTSETGDTEPETSENEQEQQPDADDNNDGAETGEGAPGSQDGGAIQDNTDAPEDPEDPVEPGTGVWPDTPEATPGPVAIPVPATALFLLFAFGVLIFVGHRRASVGTSTLMGETPRSVASQSRLHAE</sequence>
<name>A0ABS1DNI9_9PROT</name>
<evidence type="ECO:0000313" key="5">
    <source>
        <dbReference type="Proteomes" id="UP001296873"/>
    </source>
</evidence>
<keyword evidence="2" id="KW-0812">Transmembrane</keyword>
<evidence type="ECO:0000256" key="1">
    <source>
        <dbReference type="SAM" id="MobiDB-lite"/>
    </source>
</evidence>
<gene>
    <name evidence="4" type="ORF">CKO28_23915</name>
</gene>
<organism evidence="4 5">
    <name type="scientific">Rhodovibrio sodomensis</name>
    <dbReference type="NCBI Taxonomy" id="1088"/>
    <lineage>
        <taxon>Bacteria</taxon>
        <taxon>Pseudomonadati</taxon>
        <taxon>Pseudomonadota</taxon>
        <taxon>Alphaproteobacteria</taxon>
        <taxon>Rhodospirillales</taxon>
        <taxon>Rhodovibrionaceae</taxon>
        <taxon>Rhodovibrio</taxon>
    </lineage>
</organism>
<evidence type="ECO:0000259" key="3">
    <source>
        <dbReference type="Pfam" id="PF04773"/>
    </source>
</evidence>
<proteinExistence type="predicted"/>
<evidence type="ECO:0000313" key="4">
    <source>
        <dbReference type="EMBL" id="MBK1671058.1"/>
    </source>
</evidence>
<feature type="region of interest" description="Disordered" evidence="1">
    <location>
        <begin position="290"/>
        <end position="393"/>
    </location>
</feature>
<dbReference type="Gene3D" id="2.60.120.1440">
    <property type="match status" value="1"/>
</dbReference>
<keyword evidence="5" id="KW-1185">Reference proteome</keyword>
<accession>A0ABS1DNI9</accession>
<reference evidence="4 5" key="1">
    <citation type="journal article" date="2020" name="Microorganisms">
        <title>Osmotic Adaptation and Compatible Solute Biosynthesis of Phototrophic Bacteria as Revealed from Genome Analyses.</title>
        <authorList>
            <person name="Imhoff J.F."/>
            <person name="Rahn T."/>
            <person name="Kunzel S."/>
            <person name="Keller A."/>
            <person name="Neulinger S.C."/>
        </authorList>
    </citation>
    <scope>NUCLEOTIDE SEQUENCE [LARGE SCALE GENOMIC DNA]</scope>
    <source>
        <strain evidence="4 5">DSM 9895</strain>
    </source>
</reference>
<feature type="transmembrane region" description="Helical" evidence="2">
    <location>
        <begin position="397"/>
        <end position="418"/>
    </location>
</feature>
<feature type="transmembrane region" description="Helical" evidence="2">
    <location>
        <begin position="56"/>
        <end position="76"/>
    </location>
</feature>
<dbReference type="Pfam" id="PF04773">
    <property type="entry name" value="FecR"/>
    <property type="match status" value="1"/>
</dbReference>
<evidence type="ECO:0000256" key="2">
    <source>
        <dbReference type="SAM" id="Phobius"/>
    </source>
</evidence>
<feature type="compositionally biased region" description="Acidic residues" evidence="1">
    <location>
        <begin position="326"/>
        <end position="348"/>
    </location>
</feature>
<dbReference type="EMBL" id="NRRL01000140">
    <property type="protein sequence ID" value="MBK1671058.1"/>
    <property type="molecule type" value="Genomic_DNA"/>
</dbReference>